<keyword evidence="3" id="KW-0547">Nucleotide-binding</keyword>
<protein>
    <submittedName>
        <fullName evidence="9">Cell cycle checkpoint protein rad17</fullName>
    </submittedName>
</protein>
<gene>
    <name evidence="9" type="ORF">FRX31_028426</name>
</gene>
<evidence type="ECO:0000313" key="10">
    <source>
        <dbReference type="Proteomes" id="UP000554482"/>
    </source>
</evidence>
<evidence type="ECO:0000313" key="9">
    <source>
        <dbReference type="EMBL" id="KAF5181987.1"/>
    </source>
</evidence>
<evidence type="ECO:0000256" key="7">
    <source>
        <dbReference type="ARBA" id="ARBA00023306"/>
    </source>
</evidence>
<evidence type="ECO:0000256" key="5">
    <source>
        <dbReference type="ARBA" id="ARBA00022840"/>
    </source>
</evidence>
<evidence type="ECO:0000256" key="8">
    <source>
        <dbReference type="SAM" id="MobiDB-lite"/>
    </source>
</evidence>
<dbReference type="Pfam" id="PF03215">
    <property type="entry name" value="Rad17"/>
    <property type="match status" value="1"/>
</dbReference>
<evidence type="ECO:0000256" key="2">
    <source>
        <dbReference type="ARBA" id="ARBA00006168"/>
    </source>
</evidence>
<dbReference type="GO" id="GO:0005524">
    <property type="term" value="F:ATP binding"/>
    <property type="evidence" value="ECO:0007669"/>
    <property type="project" value="UniProtKB-KW"/>
</dbReference>
<dbReference type="GO" id="GO:0000077">
    <property type="term" value="P:DNA damage checkpoint signaling"/>
    <property type="evidence" value="ECO:0007669"/>
    <property type="project" value="TreeGrafter"/>
</dbReference>
<evidence type="ECO:0000256" key="1">
    <source>
        <dbReference type="ARBA" id="ARBA00004123"/>
    </source>
</evidence>
<feature type="compositionally biased region" description="Polar residues" evidence="8">
    <location>
        <begin position="40"/>
        <end position="55"/>
    </location>
</feature>
<keyword evidence="6" id="KW-0539">Nucleus</keyword>
<evidence type="ECO:0000256" key="3">
    <source>
        <dbReference type="ARBA" id="ARBA00022741"/>
    </source>
</evidence>
<dbReference type="InterPro" id="IPR004582">
    <property type="entry name" value="Checkpoint_prot_Rad17_Rad24"/>
</dbReference>
<dbReference type="Proteomes" id="UP000554482">
    <property type="component" value="Unassembled WGS sequence"/>
</dbReference>
<dbReference type="GO" id="GO:0003682">
    <property type="term" value="F:chromatin binding"/>
    <property type="evidence" value="ECO:0007669"/>
    <property type="project" value="TreeGrafter"/>
</dbReference>
<evidence type="ECO:0000256" key="6">
    <source>
        <dbReference type="ARBA" id="ARBA00023242"/>
    </source>
</evidence>
<dbReference type="GO" id="GO:0006281">
    <property type="term" value="P:DNA repair"/>
    <property type="evidence" value="ECO:0007669"/>
    <property type="project" value="InterPro"/>
</dbReference>
<evidence type="ECO:0000256" key="4">
    <source>
        <dbReference type="ARBA" id="ARBA00022763"/>
    </source>
</evidence>
<keyword evidence="4" id="KW-0227">DNA damage</keyword>
<dbReference type="GO" id="GO:0033314">
    <property type="term" value="P:mitotic DNA replication checkpoint signaling"/>
    <property type="evidence" value="ECO:0007669"/>
    <property type="project" value="TreeGrafter"/>
</dbReference>
<sequence length="216" mass="24163">MGKRNVIVLSSSEEDENGGDGGGSSNSGNGVRSRSRNRILSKSNPGPSVTCNTTSKPKKRARRRITESNSLSLSHSHSHSDSWKLELGSFDALCEDFYDGFHEFRKVTGSGPKDKTELWVDKYQPQSLLELAVQKKKVEEVNTWLKERFTASKDKLHKHALVITGQAGVGKSVCYYSFLSGLIFYALTEYFSNYQSALYLLTSSSKWWLLVLFTCS</sequence>
<keyword evidence="10" id="KW-1185">Reference proteome</keyword>
<dbReference type="SUPFAM" id="SSF52540">
    <property type="entry name" value="P-loop containing nucleoside triphosphate hydrolases"/>
    <property type="match status" value="1"/>
</dbReference>
<keyword evidence="5" id="KW-0067">ATP-binding</keyword>
<comment type="similarity">
    <text evidence="2">Belongs to the rad17/RAD24 family.</text>
</comment>
<dbReference type="GO" id="GO:0003689">
    <property type="term" value="F:DNA clamp loader activity"/>
    <property type="evidence" value="ECO:0007669"/>
    <property type="project" value="TreeGrafter"/>
</dbReference>
<dbReference type="EMBL" id="JABWDY010035451">
    <property type="protein sequence ID" value="KAF5181987.1"/>
    <property type="molecule type" value="Genomic_DNA"/>
</dbReference>
<reference evidence="9 10" key="1">
    <citation type="submission" date="2020-06" db="EMBL/GenBank/DDBJ databases">
        <title>Transcriptomic and genomic resources for Thalictrum thalictroides and T. hernandezii: Facilitating candidate gene discovery in an emerging model plant lineage.</title>
        <authorList>
            <person name="Arias T."/>
            <person name="Riano-Pachon D.M."/>
            <person name="Di Stilio V.S."/>
        </authorList>
    </citation>
    <scope>NUCLEOTIDE SEQUENCE [LARGE SCALE GENOMIC DNA]</scope>
    <source>
        <strain evidence="10">cv. WT478/WT964</strain>
        <tissue evidence="9">Leaves</tissue>
    </source>
</reference>
<dbReference type="InterPro" id="IPR027417">
    <property type="entry name" value="P-loop_NTPase"/>
</dbReference>
<feature type="region of interest" description="Disordered" evidence="8">
    <location>
        <begin position="1"/>
        <end position="78"/>
    </location>
</feature>
<dbReference type="Gene3D" id="3.40.50.300">
    <property type="entry name" value="P-loop containing nucleotide triphosphate hydrolases"/>
    <property type="match status" value="1"/>
</dbReference>
<keyword evidence="7" id="KW-0131">Cell cycle</keyword>
<comment type="caution">
    <text evidence="9">The sequence shown here is derived from an EMBL/GenBank/DDBJ whole genome shotgun (WGS) entry which is preliminary data.</text>
</comment>
<accession>A0A7J6VB67</accession>
<dbReference type="PANTHER" id="PTHR12172:SF0">
    <property type="entry name" value="CELL CYCLE CHECKPOINT PROTEIN RAD17"/>
    <property type="match status" value="1"/>
</dbReference>
<dbReference type="AlphaFoldDB" id="A0A7J6VB67"/>
<dbReference type="OrthoDB" id="552695at2759"/>
<dbReference type="PANTHER" id="PTHR12172">
    <property type="entry name" value="CELL CYCLE CHECKPOINT PROTEIN RAD17"/>
    <property type="match status" value="1"/>
</dbReference>
<comment type="subcellular location">
    <subcellularLocation>
        <location evidence="1">Nucleus</location>
    </subcellularLocation>
</comment>
<dbReference type="GO" id="GO:0005634">
    <property type="term" value="C:nucleus"/>
    <property type="evidence" value="ECO:0007669"/>
    <property type="project" value="UniProtKB-SubCell"/>
</dbReference>
<name>A0A7J6VB67_THATH</name>
<proteinExistence type="inferred from homology"/>
<organism evidence="9 10">
    <name type="scientific">Thalictrum thalictroides</name>
    <name type="common">Rue-anemone</name>
    <name type="synonym">Anemone thalictroides</name>
    <dbReference type="NCBI Taxonomy" id="46969"/>
    <lineage>
        <taxon>Eukaryota</taxon>
        <taxon>Viridiplantae</taxon>
        <taxon>Streptophyta</taxon>
        <taxon>Embryophyta</taxon>
        <taxon>Tracheophyta</taxon>
        <taxon>Spermatophyta</taxon>
        <taxon>Magnoliopsida</taxon>
        <taxon>Ranunculales</taxon>
        <taxon>Ranunculaceae</taxon>
        <taxon>Thalictroideae</taxon>
        <taxon>Thalictrum</taxon>
    </lineage>
</organism>